<reference evidence="2" key="2">
    <citation type="submission" date="2020-09" db="EMBL/GenBank/DDBJ databases">
        <authorList>
            <person name="Sun Q."/>
            <person name="Zhou Y."/>
        </authorList>
    </citation>
    <scope>NUCLEOTIDE SEQUENCE</scope>
    <source>
        <strain evidence="2">CGMCC 1.10749</strain>
    </source>
</reference>
<evidence type="ECO:0000313" key="2">
    <source>
        <dbReference type="EMBL" id="GGB66392.1"/>
    </source>
</evidence>
<dbReference type="AlphaFoldDB" id="A0A8H9FQL3"/>
<gene>
    <name evidence="2" type="ORF">GCM10011314_01940</name>
</gene>
<comment type="caution">
    <text evidence="2">The sequence shown here is derived from an EMBL/GenBank/DDBJ whole genome shotgun (WGS) entry which is preliminary data.</text>
</comment>
<evidence type="ECO:0000256" key="1">
    <source>
        <dbReference type="SAM" id="MobiDB-lite"/>
    </source>
</evidence>
<feature type="compositionally biased region" description="Basic and acidic residues" evidence="1">
    <location>
        <begin position="30"/>
        <end position="40"/>
    </location>
</feature>
<feature type="region of interest" description="Disordered" evidence="1">
    <location>
        <begin position="25"/>
        <end position="75"/>
    </location>
</feature>
<name>A0A8H9FQL3_9MICO</name>
<dbReference type="Proteomes" id="UP000628079">
    <property type="component" value="Unassembled WGS sequence"/>
</dbReference>
<proteinExistence type="predicted"/>
<sequence>MLEARTLTDGVDEVVDPRHPLVVGAGEAGEAQRRTFDRHGRVPVGDPDDGLPDGAGERAGPADVGPVELEEGAGT</sequence>
<organism evidence="2 3">
    <name type="scientific">Knoellia flava</name>
    <dbReference type="NCBI Taxonomy" id="913969"/>
    <lineage>
        <taxon>Bacteria</taxon>
        <taxon>Bacillati</taxon>
        <taxon>Actinomycetota</taxon>
        <taxon>Actinomycetes</taxon>
        <taxon>Micrococcales</taxon>
        <taxon>Intrasporangiaceae</taxon>
        <taxon>Knoellia</taxon>
    </lineage>
</organism>
<dbReference type="EMBL" id="BMEA01000001">
    <property type="protein sequence ID" value="GGB66392.1"/>
    <property type="molecule type" value="Genomic_DNA"/>
</dbReference>
<protein>
    <submittedName>
        <fullName evidence="2">Uncharacterized protein</fullName>
    </submittedName>
</protein>
<evidence type="ECO:0000313" key="3">
    <source>
        <dbReference type="Proteomes" id="UP000628079"/>
    </source>
</evidence>
<accession>A0A8H9FQL3</accession>
<reference evidence="2" key="1">
    <citation type="journal article" date="2014" name="Int. J. Syst. Evol. Microbiol.">
        <title>Complete genome sequence of Corynebacterium casei LMG S-19264T (=DSM 44701T), isolated from a smear-ripened cheese.</title>
        <authorList>
            <consortium name="US DOE Joint Genome Institute (JGI-PGF)"/>
            <person name="Walter F."/>
            <person name="Albersmeier A."/>
            <person name="Kalinowski J."/>
            <person name="Ruckert C."/>
        </authorList>
    </citation>
    <scope>NUCLEOTIDE SEQUENCE</scope>
    <source>
        <strain evidence="2">CGMCC 1.10749</strain>
    </source>
</reference>